<dbReference type="EMBL" id="ML120037">
    <property type="protein sequence ID" value="RPA70838.1"/>
    <property type="molecule type" value="Genomic_DNA"/>
</dbReference>
<dbReference type="Gene3D" id="3.60.10.10">
    <property type="entry name" value="Endonuclease/exonuclease/phosphatase"/>
    <property type="match status" value="1"/>
</dbReference>
<dbReference type="STRING" id="1160509.A0A3N4HCI2"/>
<organism evidence="2 3">
    <name type="scientific">Ascobolus immersus RN42</name>
    <dbReference type="NCBI Taxonomy" id="1160509"/>
    <lineage>
        <taxon>Eukaryota</taxon>
        <taxon>Fungi</taxon>
        <taxon>Dikarya</taxon>
        <taxon>Ascomycota</taxon>
        <taxon>Pezizomycotina</taxon>
        <taxon>Pezizomycetes</taxon>
        <taxon>Pezizales</taxon>
        <taxon>Ascobolaceae</taxon>
        <taxon>Ascobolus</taxon>
    </lineage>
</organism>
<gene>
    <name evidence="2" type="ORF">BJ508DRAFT_336726</name>
</gene>
<keyword evidence="3" id="KW-1185">Reference proteome</keyword>
<protein>
    <submittedName>
        <fullName evidence="2">DNase I-like protein</fullName>
    </submittedName>
</protein>
<evidence type="ECO:0000313" key="3">
    <source>
        <dbReference type="Proteomes" id="UP000275078"/>
    </source>
</evidence>
<dbReference type="AlphaFoldDB" id="A0A3N4HCI2"/>
<feature type="non-terminal residue" evidence="2">
    <location>
        <position position="249"/>
    </location>
</feature>
<dbReference type="OrthoDB" id="4867810at2759"/>
<reference evidence="2 3" key="1">
    <citation type="journal article" date="2018" name="Nat. Ecol. Evol.">
        <title>Pezizomycetes genomes reveal the molecular basis of ectomycorrhizal truffle lifestyle.</title>
        <authorList>
            <person name="Murat C."/>
            <person name="Payen T."/>
            <person name="Noel B."/>
            <person name="Kuo A."/>
            <person name="Morin E."/>
            <person name="Chen J."/>
            <person name="Kohler A."/>
            <person name="Krizsan K."/>
            <person name="Balestrini R."/>
            <person name="Da Silva C."/>
            <person name="Montanini B."/>
            <person name="Hainaut M."/>
            <person name="Levati E."/>
            <person name="Barry K.W."/>
            <person name="Belfiori B."/>
            <person name="Cichocki N."/>
            <person name="Clum A."/>
            <person name="Dockter R.B."/>
            <person name="Fauchery L."/>
            <person name="Guy J."/>
            <person name="Iotti M."/>
            <person name="Le Tacon F."/>
            <person name="Lindquist E.A."/>
            <person name="Lipzen A."/>
            <person name="Malagnac F."/>
            <person name="Mello A."/>
            <person name="Molinier V."/>
            <person name="Miyauchi S."/>
            <person name="Poulain J."/>
            <person name="Riccioni C."/>
            <person name="Rubini A."/>
            <person name="Sitrit Y."/>
            <person name="Splivallo R."/>
            <person name="Traeger S."/>
            <person name="Wang M."/>
            <person name="Zifcakova L."/>
            <person name="Wipf D."/>
            <person name="Zambonelli A."/>
            <person name="Paolocci F."/>
            <person name="Nowrousian M."/>
            <person name="Ottonello S."/>
            <person name="Baldrian P."/>
            <person name="Spatafora J.W."/>
            <person name="Henrissat B."/>
            <person name="Nagy L.G."/>
            <person name="Aury J.M."/>
            <person name="Wincker P."/>
            <person name="Grigoriev I.V."/>
            <person name="Bonfante P."/>
            <person name="Martin F.M."/>
        </authorList>
    </citation>
    <scope>NUCLEOTIDE SEQUENCE [LARGE SCALE GENOMIC DNA]</scope>
    <source>
        <strain evidence="2 3">RN42</strain>
    </source>
</reference>
<accession>A0A3N4HCI2</accession>
<dbReference type="Pfam" id="PF14529">
    <property type="entry name" value="Exo_endo_phos_2"/>
    <property type="match status" value="1"/>
</dbReference>
<name>A0A3N4HCI2_ASCIM</name>
<proteinExistence type="predicted"/>
<dbReference type="InterPro" id="IPR005135">
    <property type="entry name" value="Endo/exonuclease/phosphatase"/>
</dbReference>
<dbReference type="SUPFAM" id="SSF56219">
    <property type="entry name" value="DNase I-like"/>
    <property type="match status" value="1"/>
</dbReference>
<dbReference type="Proteomes" id="UP000275078">
    <property type="component" value="Unassembled WGS sequence"/>
</dbReference>
<feature type="domain" description="Endonuclease/exonuclease/phosphatase" evidence="1">
    <location>
        <begin position="96"/>
        <end position="207"/>
    </location>
</feature>
<sequence>MHSCLETARETADIVLIQEPWVGSWDMEQGSYMMVGHGSFKCILPPGHNNNQLKPRVATFVTTSFPNLRVTIRPYIFDDPYLQTLEVSAPGVPTFYVYHIYNEQYGGDGQWTLQRLLQNHALPTTRCLVIGDMNAHHPWWNSKREADSNGDMLATKMEEGNFYLVNEPDAPTYFQFRPAEDTLYESVLDLAFATEDLYDWISNWAICAGDTEATGSDREMCRFEILHDGTATVPSPTAPRYNWKKADWK</sequence>
<evidence type="ECO:0000259" key="1">
    <source>
        <dbReference type="Pfam" id="PF14529"/>
    </source>
</evidence>
<dbReference type="GO" id="GO:0003824">
    <property type="term" value="F:catalytic activity"/>
    <property type="evidence" value="ECO:0007669"/>
    <property type="project" value="InterPro"/>
</dbReference>
<dbReference type="InterPro" id="IPR036691">
    <property type="entry name" value="Endo/exonu/phosph_ase_sf"/>
</dbReference>
<evidence type="ECO:0000313" key="2">
    <source>
        <dbReference type="EMBL" id="RPA70838.1"/>
    </source>
</evidence>